<keyword evidence="3" id="KW-0472">Membrane</keyword>
<dbReference type="SUPFAM" id="SSF140864">
    <property type="entry name" value="TROVE domain-like"/>
    <property type="match status" value="1"/>
</dbReference>
<feature type="compositionally biased region" description="Acidic residues" evidence="2">
    <location>
        <begin position="373"/>
        <end position="384"/>
    </location>
</feature>
<dbReference type="GO" id="GO:0003720">
    <property type="term" value="F:telomerase activity"/>
    <property type="evidence" value="ECO:0007669"/>
    <property type="project" value="TreeGrafter"/>
</dbReference>
<proteinExistence type="predicted"/>
<feature type="coiled-coil region" evidence="1">
    <location>
        <begin position="630"/>
        <end position="657"/>
    </location>
</feature>
<feature type="domain" description="TROVE" evidence="4">
    <location>
        <begin position="1"/>
        <end position="338"/>
    </location>
</feature>
<dbReference type="Pfam" id="PF13271">
    <property type="entry name" value="DUF4062"/>
    <property type="match status" value="1"/>
</dbReference>
<dbReference type="PANTHER" id="PTHR44791:SF1">
    <property type="entry name" value="TELOMERASE PROTEIN COMPONENT 1"/>
    <property type="match status" value="1"/>
</dbReference>
<gene>
    <name evidence="5" type="primary">tep1</name>
</gene>
<reference evidence="5" key="2">
    <citation type="submission" date="2025-08" db="UniProtKB">
        <authorList>
            <consortium name="Ensembl"/>
        </authorList>
    </citation>
    <scope>IDENTIFICATION</scope>
</reference>
<evidence type="ECO:0000256" key="3">
    <source>
        <dbReference type="SAM" id="Phobius"/>
    </source>
</evidence>
<evidence type="ECO:0000313" key="5">
    <source>
        <dbReference type="Ensembl" id="ENSNFUP00015048546.1"/>
    </source>
</evidence>
<keyword evidence="1" id="KW-0175">Coiled coil</keyword>
<dbReference type="GO" id="GO:0070034">
    <property type="term" value="F:telomerase RNA binding"/>
    <property type="evidence" value="ECO:0007669"/>
    <property type="project" value="TreeGrafter"/>
</dbReference>
<dbReference type="InterPro" id="IPR025139">
    <property type="entry name" value="DUF4062"/>
</dbReference>
<dbReference type="InterPro" id="IPR008858">
    <property type="entry name" value="TROVE_dom"/>
</dbReference>
<reference evidence="5" key="1">
    <citation type="submission" date="2014-08" db="EMBL/GenBank/DDBJ databases">
        <authorList>
            <person name="Senf B."/>
            <person name="Petzold A."/>
            <person name="Downie B.R."/>
            <person name="Koch P."/>
            <person name="Platzer M."/>
        </authorList>
    </citation>
    <scope>NUCLEOTIDE SEQUENCE [LARGE SCALE GENOMIC DNA]</scope>
    <source>
        <strain evidence="5">GRZ</strain>
    </source>
</reference>
<evidence type="ECO:0000256" key="2">
    <source>
        <dbReference type="SAM" id="MobiDB-lite"/>
    </source>
</evidence>
<dbReference type="GO" id="GO:0005697">
    <property type="term" value="C:telomerase holoenzyme complex"/>
    <property type="evidence" value="ECO:0007669"/>
    <property type="project" value="TreeGrafter"/>
</dbReference>
<dbReference type="InterPro" id="IPR037214">
    <property type="entry name" value="TROVE_dom_sf"/>
</dbReference>
<evidence type="ECO:0000259" key="4">
    <source>
        <dbReference type="PROSITE" id="PS50988"/>
    </source>
</evidence>
<keyword evidence="3" id="KW-0812">Transmembrane</keyword>
<dbReference type="PROSITE" id="PS50988">
    <property type="entry name" value="TROVE"/>
    <property type="match status" value="1"/>
</dbReference>
<keyword evidence="6" id="KW-1185">Reference proteome</keyword>
<dbReference type="Ensembl" id="ENSNFUT00015050655.1">
    <property type="protein sequence ID" value="ENSNFUP00015048546.1"/>
    <property type="gene ID" value="ENSNFUG00015022832.1"/>
</dbReference>
<dbReference type="AlphaFoldDB" id="A0A8C6PWJ7"/>
<dbReference type="Pfam" id="PF05731">
    <property type="entry name" value="TROVE"/>
    <property type="match status" value="2"/>
</dbReference>
<sequence>PHNTGKIYLEHTKLFSVFLGLFVMIKCFLFACSFAVNHNLVFCVPIQVAVYTRQELNIRITANFMLALAASLPSTKQHVRRYFCSAVQLPSDWLEVVRIYSTVSLGVSLPACLKKAMTDKFKEFSEYQLAKYNTRKHRCKHYRKKKKAEGNKPAVDKKQSQFSLKKLIRRLHIKEPAEHVMAILGRKYPSDAKAFTRSGLKGEWDRERAGQRMKLKEPQTWERLLSLEGNKAATWEKLIDNKSLPFMAMLRNLRNMITKGISEAHHKKILNRLTNQKAVIQSRQFPFRFLAAYKVIMELHNLGEIQKLYTVDLLDRYRKALETAVQISCRYNVPPLPGKTVILLPNTMLSNKESWSKKQDFCLPPDLEQKDKEDEEEEEEEEEETGRRRRQDEHDPLTPTVGLFVFCSHNGPLIWLESEIKWAIRAYRKEANNKALVVKIFLDEFVAERGSSRLLNHVEHLDKLYNIPPPEGAQEPQTSNKVVSVWQGVRVFISSTFRDMHAERDVLVRNVFPELRRRAALHRLYLQEVELRWGVTEDESERATELCLSEVCRSQMLVGILGERYGQVPPRPVLPDLPQYSWLAAAPAGLSITEMEIRQFLALYPDTAQQRMFCYFRDPDIIRSIPVAWRSDFAAESKEAEDKLASLKRRLLDNKVKVTEKYSCEWGGVVEGKPYLKNLEVFGKTVLEDLWVAVQKLFVEVSNFYYYNKFSSNLQFQDTFCGFMAVFVDSAGGQGGRGKRTTSSTPVQVRNFNINTPTGFHLSLLDYIVFYLCIYLNNRDLLAEFRSTLGEMKKPVVVLVDGVDLLQDGRGQLSSDWIPQQLPNGVCIVLSVTSKTPLLQTFSTKRGMPLFSLGQLTMPDRKEIIQKELDAFGKKLSDSAFNNQLQTLVTKKGAASPLYLHLACEDLRNFGSFDKVGG</sequence>
<dbReference type="InterPro" id="IPR045804">
    <property type="entry name" value="DUF5920"/>
</dbReference>
<evidence type="ECO:0000256" key="1">
    <source>
        <dbReference type="SAM" id="Coils"/>
    </source>
</evidence>
<feature type="transmembrane region" description="Helical" evidence="3">
    <location>
        <begin position="14"/>
        <end position="36"/>
    </location>
</feature>
<dbReference type="GeneTree" id="ENSGT00940000169565"/>
<organism evidence="5 6">
    <name type="scientific">Nothobranchius furzeri</name>
    <name type="common">Turquoise killifish</name>
    <dbReference type="NCBI Taxonomy" id="105023"/>
    <lineage>
        <taxon>Eukaryota</taxon>
        <taxon>Metazoa</taxon>
        <taxon>Chordata</taxon>
        <taxon>Craniata</taxon>
        <taxon>Vertebrata</taxon>
        <taxon>Euteleostomi</taxon>
        <taxon>Actinopterygii</taxon>
        <taxon>Neopterygii</taxon>
        <taxon>Teleostei</taxon>
        <taxon>Neoteleostei</taxon>
        <taxon>Acanthomorphata</taxon>
        <taxon>Ovalentaria</taxon>
        <taxon>Atherinomorphae</taxon>
        <taxon>Cyprinodontiformes</taxon>
        <taxon>Nothobranchiidae</taxon>
        <taxon>Nothobranchius</taxon>
    </lineage>
</organism>
<protein>
    <submittedName>
        <fullName evidence="5">Telomerase associated protein 1</fullName>
    </submittedName>
</protein>
<dbReference type="InterPro" id="IPR052652">
    <property type="entry name" value="Telomerase_Complex_Comp"/>
</dbReference>
<keyword evidence="3" id="KW-1133">Transmembrane helix</keyword>
<reference evidence="5" key="3">
    <citation type="submission" date="2025-09" db="UniProtKB">
        <authorList>
            <consortium name="Ensembl"/>
        </authorList>
    </citation>
    <scope>IDENTIFICATION</scope>
</reference>
<dbReference type="PANTHER" id="PTHR44791">
    <property type="entry name" value="TELOMERASE PROTEIN COMPONENT 1 TEP1"/>
    <property type="match status" value="1"/>
</dbReference>
<name>A0A8C6PWJ7_NOTFU</name>
<dbReference type="Proteomes" id="UP000694548">
    <property type="component" value="Chromosome sgr09"/>
</dbReference>
<accession>A0A8C6PWJ7</accession>
<dbReference type="GO" id="GO:0000722">
    <property type="term" value="P:telomere maintenance via recombination"/>
    <property type="evidence" value="ECO:0007669"/>
    <property type="project" value="TreeGrafter"/>
</dbReference>
<dbReference type="Pfam" id="PF19334">
    <property type="entry name" value="DUF5920"/>
    <property type="match status" value="1"/>
</dbReference>
<feature type="region of interest" description="Disordered" evidence="2">
    <location>
        <begin position="362"/>
        <end position="395"/>
    </location>
</feature>
<evidence type="ECO:0000313" key="6">
    <source>
        <dbReference type="Proteomes" id="UP000694548"/>
    </source>
</evidence>